<evidence type="ECO:0000313" key="2">
    <source>
        <dbReference type="Proteomes" id="UP000887540"/>
    </source>
</evidence>
<keyword evidence="2" id="KW-1185">Reference proteome</keyword>
<feature type="compositionally biased region" description="Polar residues" evidence="1">
    <location>
        <begin position="51"/>
        <end position="73"/>
    </location>
</feature>
<protein>
    <submittedName>
        <fullName evidence="3">Uncharacterized protein</fullName>
    </submittedName>
</protein>
<feature type="region of interest" description="Disordered" evidence="1">
    <location>
        <begin position="37"/>
        <end position="73"/>
    </location>
</feature>
<sequence>MLRYAGYGPDHSASEQPLLRPCACMVDMADYTIVKRRLPSQGQLSRPKAESQPNAKHSVNPKPLSQCQAQSQP</sequence>
<evidence type="ECO:0000313" key="3">
    <source>
        <dbReference type="WBParaSite" id="ACRNAN_scaffold8993.g11020.t1"/>
    </source>
</evidence>
<organism evidence="2 3">
    <name type="scientific">Acrobeloides nanus</name>
    <dbReference type="NCBI Taxonomy" id="290746"/>
    <lineage>
        <taxon>Eukaryota</taxon>
        <taxon>Metazoa</taxon>
        <taxon>Ecdysozoa</taxon>
        <taxon>Nematoda</taxon>
        <taxon>Chromadorea</taxon>
        <taxon>Rhabditida</taxon>
        <taxon>Tylenchina</taxon>
        <taxon>Cephalobomorpha</taxon>
        <taxon>Cephaloboidea</taxon>
        <taxon>Cephalobidae</taxon>
        <taxon>Acrobeloides</taxon>
    </lineage>
</organism>
<dbReference type="WBParaSite" id="ACRNAN_scaffold8993.g11020.t1">
    <property type="protein sequence ID" value="ACRNAN_scaffold8993.g11020.t1"/>
    <property type="gene ID" value="ACRNAN_scaffold8993.g11020"/>
</dbReference>
<dbReference type="Proteomes" id="UP000887540">
    <property type="component" value="Unplaced"/>
</dbReference>
<name>A0A914ELA4_9BILA</name>
<proteinExistence type="predicted"/>
<accession>A0A914ELA4</accession>
<evidence type="ECO:0000256" key="1">
    <source>
        <dbReference type="SAM" id="MobiDB-lite"/>
    </source>
</evidence>
<dbReference type="AlphaFoldDB" id="A0A914ELA4"/>
<reference evidence="3" key="1">
    <citation type="submission" date="2022-11" db="UniProtKB">
        <authorList>
            <consortium name="WormBaseParasite"/>
        </authorList>
    </citation>
    <scope>IDENTIFICATION</scope>
</reference>